<comment type="caution">
    <text evidence="1">The sequence shown here is derived from an EMBL/GenBank/DDBJ whole genome shotgun (WGS) entry which is preliminary data.</text>
</comment>
<organism evidence="1 2">
    <name type="scientific">Roseivivax halodurans JCM 10272</name>
    <dbReference type="NCBI Taxonomy" id="1449350"/>
    <lineage>
        <taxon>Bacteria</taxon>
        <taxon>Pseudomonadati</taxon>
        <taxon>Pseudomonadota</taxon>
        <taxon>Alphaproteobacteria</taxon>
        <taxon>Rhodobacterales</taxon>
        <taxon>Roseobacteraceae</taxon>
        <taxon>Roseivivax</taxon>
    </lineage>
</organism>
<name>X7E4M8_9RHOB</name>
<gene>
    <name evidence="1" type="ORF">OCH239_22350</name>
</gene>
<reference evidence="1 2" key="1">
    <citation type="submission" date="2014-01" db="EMBL/GenBank/DDBJ databases">
        <title>Roseivivax halodurans JCM 10272 Genome Sequencing.</title>
        <authorList>
            <person name="Lai Q."/>
            <person name="Li G."/>
            <person name="Shao Z."/>
        </authorList>
    </citation>
    <scope>NUCLEOTIDE SEQUENCE [LARGE SCALE GENOMIC DNA]</scope>
    <source>
        <strain evidence="1 2">JCM 10272</strain>
    </source>
</reference>
<sequence>MEKMIEGPAYQLHDLWIEENAADETLTENADPWMMMYEAKQFNLKVAKAIGHHSPLFNDNGAQCLAAYMASKLVRGSGSVSELVERVSEVPTVFSEEAKGHTGPLADTLNRAAGLPLGILHSSLESIGVMAALWRPVLMSSGRIQLGGPDDC</sequence>
<accession>X7E4M8</accession>
<dbReference type="Proteomes" id="UP000022447">
    <property type="component" value="Unassembled WGS sequence"/>
</dbReference>
<evidence type="ECO:0000313" key="2">
    <source>
        <dbReference type="Proteomes" id="UP000022447"/>
    </source>
</evidence>
<dbReference type="RefSeq" id="WP_037267466.1">
    <property type="nucleotide sequence ID" value="NZ_JALZ01000098.1"/>
</dbReference>
<protein>
    <submittedName>
        <fullName evidence="1">Uncharacterized protein</fullName>
    </submittedName>
</protein>
<dbReference type="EMBL" id="JALZ01000098">
    <property type="protein sequence ID" value="ETX10131.1"/>
    <property type="molecule type" value="Genomic_DNA"/>
</dbReference>
<keyword evidence="2" id="KW-1185">Reference proteome</keyword>
<dbReference type="AlphaFoldDB" id="X7E4M8"/>
<evidence type="ECO:0000313" key="1">
    <source>
        <dbReference type="EMBL" id="ETX10131.1"/>
    </source>
</evidence>
<proteinExistence type="predicted"/>